<proteinExistence type="predicted"/>
<comment type="caution">
    <text evidence="1">The sequence shown here is derived from an EMBL/GenBank/DDBJ whole genome shotgun (WGS) entry which is preliminary data.</text>
</comment>
<gene>
    <name evidence="1" type="ORF">TPA0910_45530</name>
</gene>
<dbReference type="Pfam" id="PF17269">
    <property type="entry name" value="DUF5335"/>
    <property type="match status" value="1"/>
</dbReference>
<sequence>MAGSTTLDRGEWRTTLDQITHEHQGELVTIEVLDPSAGHQYEAERLPFSSLAYDPRDDTVIGAVGGRPPRYPVVLRHMVAHPTEVDITTEDVAEAAVRVVAPDGTATLITFYPEESGTRG</sequence>
<dbReference type="Proteomes" id="UP001054854">
    <property type="component" value="Unassembled WGS sequence"/>
</dbReference>
<evidence type="ECO:0000313" key="1">
    <source>
        <dbReference type="EMBL" id="GHJ30120.1"/>
    </source>
</evidence>
<organism evidence="1 2">
    <name type="scientific">Streptomyces hygroscopicus</name>
    <dbReference type="NCBI Taxonomy" id="1912"/>
    <lineage>
        <taxon>Bacteria</taxon>
        <taxon>Bacillati</taxon>
        <taxon>Actinomycetota</taxon>
        <taxon>Actinomycetes</taxon>
        <taxon>Kitasatosporales</taxon>
        <taxon>Streptomycetaceae</taxon>
        <taxon>Streptomyces</taxon>
        <taxon>Streptomyces violaceusniger group</taxon>
    </lineage>
</organism>
<keyword evidence="2" id="KW-1185">Reference proteome</keyword>
<accession>A0ABQ3U3C7</accession>
<dbReference type="RefSeq" id="WP_236258004.1">
    <property type="nucleotide sequence ID" value="NZ_BNEK01000005.1"/>
</dbReference>
<name>A0ABQ3U3C7_STRHY</name>
<protein>
    <submittedName>
        <fullName evidence="1">Uncharacterized protein</fullName>
    </submittedName>
</protein>
<dbReference type="InterPro" id="IPR035223">
    <property type="entry name" value="DUF5335"/>
</dbReference>
<evidence type="ECO:0000313" key="2">
    <source>
        <dbReference type="Proteomes" id="UP001054854"/>
    </source>
</evidence>
<dbReference type="EMBL" id="BNEK01000005">
    <property type="protein sequence ID" value="GHJ30120.1"/>
    <property type="molecule type" value="Genomic_DNA"/>
</dbReference>
<reference evidence="1" key="1">
    <citation type="submission" date="2024-05" db="EMBL/GenBank/DDBJ databases">
        <title>Whole genome shotgun sequence of Streptomyces hygroscopicus NBRC 113678.</title>
        <authorList>
            <person name="Komaki H."/>
            <person name="Tamura T."/>
        </authorList>
    </citation>
    <scope>NUCLEOTIDE SEQUENCE</scope>
    <source>
        <strain evidence="1">N11-34</strain>
    </source>
</reference>